<proteinExistence type="predicted"/>
<organism evidence="3">
    <name type="scientific">Onchocerca ochengi</name>
    <name type="common">Filarial nematode worm</name>
    <dbReference type="NCBI Taxonomy" id="42157"/>
    <lineage>
        <taxon>Eukaryota</taxon>
        <taxon>Metazoa</taxon>
        <taxon>Ecdysozoa</taxon>
        <taxon>Nematoda</taxon>
        <taxon>Chromadorea</taxon>
        <taxon>Rhabditida</taxon>
        <taxon>Spirurina</taxon>
        <taxon>Spiruromorpha</taxon>
        <taxon>Filarioidea</taxon>
        <taxon>Onchocercidae</taxon>
        <taxon>Onchocerca</taxon>
    </lineage>
</organism>
<dbReference type="Proteomes" id="UP000271087">
    <property type="component" value="Unassembled WGS sequence"/>
</dbReference>
<name>A0A182E9F3_ONCOC</name>
<evidence type="ECO:0000313" key="3">
    <source>
        <dbReference type="WBParaSite" id="nOo.2.0.1.t04664-RA"/>
    </source>
</evidence>
<dbReference type="WBParaSite" id="nOo.2.0.1.t04664-RA">
    <property type="protein sequence ID" value="nOo.2.0.1.t04664-RA"/>
    <property type="gene ID" value="nOo.2.0.1.g04664"/>
</dbReference>
<accession>A0A182E9F3</accession>
<reference evidence="1 2" key="2">
    <citation type="submission" date="2018-08" db="EMBL/GenBank/DDBJ databases">
        <authorList>
            <person name="Laetsch R D."/>
            <person name="Stevens L."/>
            <person name="Kumar S."/>
            <person name="Blaxter L. M."/>
        </authorList>
    </citation>
    <scope>NUCLEOTIDE SEQUENCE [LARGE SCALE GENOMIC DNA]</scope>
</reference>
<dbReference type="OrthoDB" id="10353664at2759"/>
<reference evidence="3" key="1">
    <citation type="submission" date="2016-06" db="UniProtKB">
        <authorList>
            <consortium name="WormBaseParasite"/>
        </authorList>
    </citation>
    <scope>IDENTIFICATION</scope>
</reference>
<protein>
    <submittedName>
        <fullName evidence="3">SERPIN domain-containing protein</fullName>
    </submittedName>
</protein>
<evidence type="ECO:0000313" key="2">
    <source>
        <dbReference type="Proteomes" id="UP000271087"/>
    </source>
</evidence>
<gene>
    <name evidence="1" type="ORF">NOO_LOCUS4664</name>
</gene>
<dbReference type="AlphaFoldDB" id="A0A182E9F3"/>
<evidence type="ECO:0000313" key="1">
    <source>
        <dbReference type="EMBL" id="VDK73986.1"/>
    </source>
</evidence>
<sequence length="94" mass="10348">MGGGHILLLSISDITKGCLPKVLDGKVTVIKTPSSFEITMKKILNFTSSLTEEFKEANDTGKDFMNKHTCNISDTTTPRIDEVKEKDGNIVEKC</sequence>
<keyword evidence="2" id="KW-1185">Reference proteome</keyword>
<dbReference type="EMBL" id="UYRW01001091">
    <property type="protein sequence ID" value="VDK73986.1"/>
    <property type="molecule type" value="Genomic_DNA"/>
</dbReference>